<evidence type="ECO:0000313" key="3">
    <source>
        <dbReference type="EMBL" id="KAF4133690.1"/>
    </source>
</evidence>
<evidence type="ECO:0000259" key="2">
    <source>
        <dbReference type="Pfam" id="PF08326"/>
    </source>
</evidence>
<gene>
    <name evidence="3" type="ORF">GN958_ATG17027</name>
</gene>
<feature type="region of interest" description="Disordered" evidence="1">
    <location>
        <begin position="287"/>
        <end position="312"/>
    </location>
</feature>
<sequence length="312" mass="35466">MALYPSIYTIPGRLNYNEDKVVRQMEAPIAYKLVLCRMQNYSVTPLAPEVMNVRLYRTKVEEADSHSVTTRLQRIFMHAVVRQLDQDGSGSRSQYDVYPCPEHSPMDALIALDVSLAKPLVKQSSLLTKSSHVFLNILPQAIVDPQYLEGVARILAYRYAERLEKLGVSTVELKIIERFNSEAPVISVRLVVENPTGYVTHGDIDGMPVTTPYPVVFPFDKKRQVPKAMCNTMYVYDFLEHIEHNLLRQWCKHVQQRKRGGGAKITIPTLMMEVRELILDATGKDITETTRPRGHNDIAPIYNKDQDGSVHA</sequence>
<dbReference type="GO" id="GO:0003989">
    <property type="term" value="F:acetyl-CoA carboxylase activity"/>
    <property type="evidence" value="ECO:0007669"/>
    <property type="project" value="InterPro"/>
</dbReference>
<dbReference type="PANTHER" id="PTHR45728:SF3">
    <property type="entry name" value="ACETYL-COA CARBOXYLASE"/>
    <property type="match status" value="1"/>
</dbReference>
<comment type="caution">
    <text evidence="3">The sequence shown here is derived from an EMBL/GenBank/DDBJ whole genome shotgun (WGS) entry which is preliminary data.</text>
</comment>
<dbReference type="Gene3D" id="3.90.226.10">
    <property type="entry name" value="2-enoyl-CoA Hydratase, Chain A, domain 1"/>
    <property type="match status" value="1"/>
</dbReference>
<proteinExistence type="predicted"/>
<dbReference type="GO" id="GO:0005524">
    <property type="term" value="F:ATP binding"/>
    <property type="evidence" value="ECO:0007669"/>
    <property type="project" value="InterPro"/>
</dbReference>
<feature type="domain" description="Acetyl-CoA carboxylase central" evidence="2">
    <location>
        <begin position="3"/>
        <end position="201"/>
    </location>
</feature>
<dbReference type="GO" id="GO:0006633">
    <property type="term" value="P:fatty acid biosynthetic process"/>
    <property type="evidence" value="ECO:0007669"/>
    <property type="project" value="InterPro"/>
</dbReference>
<dbReference type="PANTHER" id="PTHR45728">
    <property type="entry name" value="ACETYL-COA CARBOXYLASE, ISOFORM A"/>
    <property type="match status" value="1"/>
</dbReference>
<dbReference type="InterPro" id="IPR049076">
    <property type="entry name" value="ACCA"/>
</dbReference>
<name>A0A8S9TZ67_PHYIN</name>
<dbReference type="InterPro" id="IPR013537">
    <property type="entry name" value="AcCoA_COase_cen"/>
</dbReference>
<protein>
    <submittedName>
        <fullName evidence="3">Acetyl-CoA carboxylase</fullName>
    </submittedName>
</protein>
<dbReference type="Proteomes" id="UP000704712">
    <property type="component" value="Unassembled WGS sequence"/>
</dbReference>
<evidence type="ECO:0000313" key="4">
    <source>
        <dbReference type="Proteomes" id="UP000704712"/>
    </source>
</evidence>
<reference evidence="3" key="1">
    <citation type="submission" date="2020-03" db="EMBL/GenBank/DDBJ databases">
        <title>Hybrid Assembly of Korean Phytophthora infestans isolates.</title>
        <authorList>
            <person name="Prokchorchik M."/>
            <person name="Lee Y."/>
            <person name="Seo J."/>
            <person name="Cho J.-H."/>
            <person name="Park Y.-E."/>
            <person name="Jang D.-C."/>
            <person name="Im J.-S."/>
            <person name="Choi J.-G."/>
            <person name="Park H.-J."/>
            <person name="Lee G.-B."/>
            <person name="Lee Y.-G."/>
            <person name="Hong S.-Y."/>
            <person name="Cho K."/>
            <person name="Sohn K.H."/>
        </authorList>
    </citation>
    <scope>NUCLEOTIDE SEQUENCE</scope>
    <source>
        <strain evidence="3">KR_2_A2</strain>
    </source>
</reference>
<dbReference type="AlphaFoldDB" id="A0A8S9TZ67"/>
<feature type="compositionally biased region" description="Basic and acidic residues" evidence="1">
    <location>
        <begin position="287"/>
        <end position="296"/>
    </location>
</feature>
<dbReference type="Pfam" id="PF08326">
    <property type="entry name" value="ACC_central"/>
    <property type="match status" value="1"/>
</dbReference>
<accession>A0A8S9TZ67</accession>
<dbReference type="EMBL" id="JAACNO010002359">
    <property type="protein sequence ID" value="KAF4133690.1"/>
    <property type="molecule type" value="Genomic_DNA"/>
</dbReference>
<evidence type="ECO:0000256" key="1">
    <source>
        <dbReference type="SAM" id="MobiDB-lite"/>
    </source>
</evidence>
<organism evidence="3 4">
    <name type="scientific">Phytophthora infestans</name>
    <name type="common">Potato late blight agent</name>
    <name type="synonym">Botrytis infestans</name>
    <dbReference type="NCBI Taxonomy" id="4787"/>
    <lineage>
        <taxon>Eukaryota</taxon>
        <taxon>Sar</taxon>
        <taxon>Stramenopiles</taxon>
        <taxon>Oomycota</taxon>
        <taxon>Peronosporomycetes</taxon>
        <taxon>Peronosporales</taxon>
        <taxon>Peronosporaceae</taxon>
        <taxon>Phytophthora</taxon>
    </lineage>
</organism>